<keyword evidence="2 6" id="KW-0812">Transmembrane</keyword>
<protein>
    <recommendedName>
        <fullName evidence="7">Rhodopsin domain-containing protein</fullName>
    </recommendedName>
</protein>
<dbReference type="InterPro" id="IPR049326">
    <property type="entry name" value="Rhodopsin_dom_fungi"/>
</dbReference>
<evidence type="ECO:0000313" key="8">
    <source>
        <dbReference type="EMBL" id="KJZ70342.1"/>
    </source>
</evidence>
<dbReference type="AlphaFoldDB" id="A0A0F7ZX97"/>
<feature type="transmembrane region" description="Helical" evidence="6">
    <location>
        <begin position="20"/>
        <end position="42"/>
    </location>
</feature>
<keyword evidence="4 6" id="KW-0472">Membrane</keyword>
<evidence type="ECO:0000256" key="6">
    <source>
        <dbReference type="SAM" id="Phobius"/>
    </source>
</evidence>
<feature type="domain" description="Rhodopsin" evidence="7">
    <location>
        <begin position="39"/>
        <end position="250"/>
    </location>
</feature>
<evidence type="ECO:0000256" key="5">
    <source>
        <dbReference type="ARBA" id="ARBA00038359"/>
    </source>
</evidence>
<dbReference type="GO" id="GO:0016020">
    <property type="term" value="C:membrane"/>
    <property type="evidence" value="ECO:0007669"/>
    <property type="project" value="UniProtKB-SubCell"/>
</dbReference>
<reference evidence="8 9" key="1">
    <citation type="journal article" date="2014" name="Genome Biol. Evol.">
        <title>Comparative genomics and transcriptomics analyses reveal divergent lifestyle features of nematode endoparasitic fungus Hirsutella minnesotensis.</title>
        <authorList>
            <person name="Lai Y."/>
            <person name="Liu K."/>
            <person name="Zhang X."/>
            <person name="Zhang X."/>
            <person name="Li K."/>
            <person name="Wang N."/>
            <person name="Shu C."/>
            <person name="Wu Y."/>
            <person name="Wang C."/>
            <person name="Bushley K.E."/>
            <person name="Xiang M."/>
            <person name="Liu X."/>
        </authorList>
    </citation>
    <scope>NUCLEOTIDE SEQUENCE [LARGE SCALE GENOMIC DNA]</scope>
    <source>
        <strain evidence="8 9">3608</strain>
    </source>
</reference>
<evidence type="ECO:0000256" key="1">
    <source>
        <dbReference type="ARBA" id="ARBA00004141"/>
    </source>
</evidence>
<proteinExistence type="inferred from homology"/>
<dbReference type="Proteomes" id="UP000054481">
    <property type="component" value="Unassembled WGS sequence"/>
</dbReference>
<feature type="transmembrane region" description="Helical" evidence="6">
    <location>
        <begin position="54"/>
        <end position="80"/>
    </location>
</feature>
<name>A0A0F7ZX97_9HYPO</name>
<evidence type="ECO:0000259" key="7">
    <source>
        <dbReference type="Pfam" id="PF20684"/>
    </source>
</evidence>
<evidence type="ECO:0000256" key="4">
    <source>
        <dbReference type="ARBA" id="ARBA00023136"/>
    </source>
</evidence>
<dbReference type="Pfam" id="PF20684">
    <property type="entry name" value="Fung_rhodopsin"/>
    <property type="match status" value="1"/>
</dbReference>
<keyword evidence="9" id="KW-1185">Reference proteome</keyword>
<feature type="transmembrane region" description="Helical" evidence="6">
    <location>
        <begin position="215"/>
        <end position="237"/>
    </location>
</feature>
<comment type="subcellular location">
    <subcellularLocation>
        <location evidence="1">Membrane</location>
        <topology evidence="1">Multi-pass membrane protein</topology>
    </subcellularLocation>
</comment>
<evidence type="ECO:0000313" key="9">
    <source>
        <dbReference type="Proteomes" id="UP000054481"/>
    </source>
</evidence>
<evidence type="ECO:0000256" key="2">
    <source>
        <dbReference type="ARBA" id="ARBA00022692"/>
    </source>
</evidence>
<dbReference type="PANTHER" id="PTHR33048:SF146">
    <property type="entry name" value="INTEGRAL MEMBRANE PROTEIN"/>
    <property type="match status" value="1"/>
</dbReference>
<feature type="transmembrane region" description="Helical" evidence="6">
    <location>
        <begin position="178"/>
        <end position="203"/>
    </location>
</feature>
<dbReference type="InterPro" id="IPR052337">
    <property type="entry name" value="SAT4-like"/>
</dbReference>
<sequence length="293" mass="32962">MTNTPLKYDPNLPDENRGQSLLLIPLIFSILITLSTTSRILVRLSSKVGLGAADYFNIIALAFNLSANIIEIQCVHQGLWRHPQYLSRDQALFLKRMAEYTVIIANISLWAVKMSVCFFLLALIQNAHQRARWIVYALMALTTAGSTTNGIIWGLQAKPLEKLWNPDIPGEISDPRRWVISCIAFTALNSITDLFYALSPIYFIGRLQLNLRRRLTIIALTGSGLLVFAFSIARIGLYPDFFNDSTWAQKKGSNSSISQHQKAFAELQVGRPRGQAESHDADSETLWAHVQYH</sequence>
<gene>
    <name evidence="8" type="ORF">HIM_10271</name>
</gene>
<dbReference type="EMBL" id="KQ030632">
    <property type="protein sequence ID" value="KJZ70342.1"/>
    <property type="molecule type" value="Genomic_DNA"/>
</dbReference>
<dbReference type="PANTHER" id="PTHR33048">
    <property type="entry name" value="PTH11-LIKE INTEGRAL MEMBRANE PROTEIN (AFU_ORTHOLOGUE AFUA_5G11245)"/>
    <property type="match status" value="1"/>
</dbReference>
<feature type="transmembrane region" description="Helical" evidence="6">
    <location>
        <begin position="100"/>
        <end position="121"/>
    </location>
</feature>
<dbReference type="OrthoDB" id="5329176at2759"/>
<comment type="similarity">
    <text evidence="5">Belongs to the SAT4 family.</text>
</comment>
<feature type="transmembrane region" description="Helical" evidence="6">
    <location>
        <begin position="133"/>
        <end position="155"/>
    </location>
</feature>
<organism evidence="8 9">
    <name type="scientific">Hirsutella minnesotensis 3608</name>
    <dbReference type="NCBI Taxonomy" id="1043627"/>
    <lineage>
        <taxon>Eukaryota</taxon>
        <taxon>Fungi</taxon>
        <taxon>Dikarya</taxon>
        <taxon>Ascomycota</taxon>
        <taxon>Pezizomycotina</taxon>
        <taxon>Sordariomycetes</taxon>
        <taxon>Hypocreomycetidae</taxon>
        <taxon>Hypocreales</taxon>
        <taxon>Ophiocordycipitaceae</taxon>
        <taxon>Hirsutella</taxon>
    </lineage>
</organism>
<accession>A0A0F7ZX97</accession>
<keyword evidence="3 6" id="KW-1133">Transmembrane helix</keyword>
<evidence type="ECO:0000256" key="3">
    <source>
        <dbReference type="ARBA" id="ARBA00022989"/>
    </source>
</evidence>